<dbReference type="Proteomes" id="UP000007151">
    <property type="component" value="Unassembled WGS sequence"/>
</dbReference>
<evidence type="ECO:0000313" key="2">
    <source>
        <dbReference type="Proteomes" id="UP000007151"/>
    </source>
</evidence>
<protein>
    <submittedName>
        <fullName evidence="1">Aldehyde dehydrogenase isoform 1</fullName>
    </submittedName>
</protein>
<dbReference type="AlphaFoldDB" id="A0A212FG59"/>
<sequence>MPASSEQHAASDVLVIDIESDNEIIDTPINMDNHNTMNGN</sequence>
<dbReference type="InParanoid" id="A0A212FG59"/>
<proteinExistence type="predicted"/>
<dbReference type="KEGG" id="dpl:KGM_215931A"/>
<keyword evidence="2" id="KW-1185">Reference proteome</keyword>
<reference evidence="1 2" key="1">
    <citation type="journal article" date="2011" name="Cell">
        <title>The monarch butterfly genome yields insights into long-distance migration.</title>
        <authorList>
            <person name="Zhan S."/>
            <person name="Merlin C."/>
            <person name="Boore J.L."/>
            <person name="Reppert S.M."/>
        </authorList>
    </citation>
    <scope>NUCLEOTIDE SEQUENCE [LARGE SCALE GENOMIC DNA]</scope>
    <source>
        <strain evidence="1">F-2</strain>
    </source>
</reference>
<gene>
    <name evidence="1" type="ORF">KGM_215931A</name>
</gene>
<organism evidence="1 2">
    <name type="scientific">Danaus plexippus plexippus</name>
    <dbReference type="NCBI Taxonomy" id="278856"/>
    <lineage>
        <taxon>Eukaryota</taxon>
        <taxon>Metazoa</taxon>
        <taxon>Ecdysozoa</taxon>
        <taxon>Arthropoda</taxon>
        <taxon>Hexapoda</taxon>
        <taxon>Insecta</taxon>
        <taxon>Pterygota</taxon>
        <taxon>Neoptera</taxon>
        <taxon>Endopterygota</taxon>
        <taxon>Lepidoptera</taxon>
        <taxon>Glossata</taxon>
        <taxon>Ditrysia</taxon>
        <taxon>Papilionoidea</taxon>
        <taxon>Nymphalidae</taxon>
        <taxon>Danainae</taxon>
        <taxon>Danaini</taxon>
        <taxon>Danaina</taxon>
        <taxon>Danaus</taxon>
        <taxon>Danaus</taxon>
    </lineage>
</organism>
<feature type="non-terminal residue" evidence="1">
    <location>
        <position position="40"/>
    </location>
</feature>
<comment type="caution">
    <text evidence="1">The sequence shown here is derived from an EMBL/GenBank/DDBJ whole genome shotgun (WGS) entry which is preliminary data.</text>
</comment>
<evidence type="ECO:0000313" key="1">
    <source>
        <dbReference type="EMBL" id="OWR52718.1"/>
    </source>
</evidence>
<accession>A0A212FG59</accession>
<name>A0A212FG59_DANPL</name>
<dbReference type="EMBL" id="AGBW02008712">
    <property type="protein sequence ID" value="OWR52718.1"/>
    <property type="molecule type" value="Genomic_DNA"/>
</dbReference>